<keyword evidence="2" id="KW-0813">Transport</keyword>
<evidence type="ECO:0000256" key="1">
    <source>
        <dbReference type="ARBA" id="ARBA00004651"/>
    </source>
</evidence>
<dbReference type="GO" id="GO:0005886">
    <property type="term" value="C:plasma membrane"/>
    <property type="evidence" value="ECO:0007669"/>
    <property type="project" value="UniProtKB-SubCell"/>
</dbReference>
<feature type="transmembrane region" description="Helical" evidence="9">
    <location>
        <begin position="26"/>
        <end position="47"/>
    </location>
</feature>
<dbReference type="Pfam" id="PF03609">
    <property type="entry name" value="EII-Sor"/>
    <property type="match status" value="1"/>
</dbReference>
<dbReference type="InterPro" id="IPR050303">
    <property type="entry name" value="GatZ_KbaZ_carbometab"/>
</dbReference>
<sequence>MSGSLFLAIFTGFWYWLGQSKLGYTFHWFICQPIVMALPIGLIMGDVPTAMIMGASIELVYMGMVAAGANMPADECLAGLIAIPIGLQTGMDPQMAVTFAIPFGVLGVFVDQARRTINAGFAHLADKHALNANTKGIYMCAFVWPMLLGFLLRFPPVFLANFYGANAVQGFLDIIPEWILHGLSVAGGILPALGFAIIIFIIGKQKLLPFFIIGFFLVQYLELNIMASAIFGTCVALLIIFLGKSPNSDNEEGGQRI</sequence>
<feature type="transmembrane region" description="Helical" evidence="9">
    <location>
        <begin position="93"/>
        <end position="110"/>
    </location>
</feature>
<comment type="caution">
    <text evidence="10">The sequence shown here is derived from an EMBL/GenBank/DDBJ whole genome shotgun (WGS) entry which is preliminary data.</text>
</comment>
<reference evidence="10" key="1">
    <citation type="submission" date="2022-07" db="EMBL/GenBank/DDBJ databases">
        <title>Enhanced cultured diversity of the mouse gut microbiota enables custom-made synthetic communities.</title>
        <authorList>
            <person name="Afrizal A."/>
        </authorList>
    </citation>
    <scope>NUCLEOTIDE SEQUENCE</scope>
    <source>
        <strain evidence="10">DSM 28593</strain>
    </source>
</reference>
<evidence type="ECO:0000256" key="9">
    <source>
        <dbReference type="SAM" id="Phobius"/>
    </source>
</evidence>
<evidence type="ECO:0000313" key="10">
    <source>
        <dbReference type="EMBL" id="MCR1897641.1"/>
    </source>
</evidence>
<evidence type="ECO:0000256" key="7">
    <source>
        <dbReference type="ARBA" id="ARBA00022989"/>
    </source>
</evidence>
<feature type="transmembrane region" description="Helical" evidence="9">
    <location>
        <begin position="59"/>
        <end position="87"/>
    </location>
</feature>
<gene>
    <name evidence="10" type="ORF">NSA47_01375</name>
</gene>
<dbReference type="PANTHER" id="PTHR32502">
    <property type="entry name" value="N-ACETYLGALACTOSAMINE PERMEASE II COMPONENT-RELATED"/>
    <property type="match status" value="1"/>
</dbReference>
<organism evidence="10 11">
    <name type="scientific">Irregularibacter muris</name>
    <dbReference type="NCBI Taxonomy" id="1796619"/>
    <lineage>
        <taxon>Bacteria</taxon>
        <taxon>Bacillati</taxon>
        <taxon>Bacillota</taxon>
        <taxon>Clostridia</taxon>
        <taxon>Eubacteriales</taxon>
        <taxon>Eubacteriaceae</taxon>
        <taxon>Irregularibacter</taxon>
    </lineage>
</organism>
<evidence type="ECO:0000256" key="8">
    <source>
        <dbReference type="ARBA" id="ARBA00023136"/>
    </source>
</evidence>
<keyword evidence="7 9" id="KW-1133">Transmembrane helix</keyword>
<feature type="transmembrane region" description="Helical" evidence="9">
    <location>
        <begin position="137"/>
        <end position="158"/>
    </location>
</feature>
<evidence type="ECO:0000256" key="6">
    <source>
        <dbReference type="ARBA" id="ARBA00022692"/>
    </source>
</evidence>
<keyword evidence="4 10" id="KW-0762">Sugar transport</keyword>
<feature type="transmembrane region" description="Helical" evidence="9">
    <location>
        <begin position="210"/>
        <end position="243"/>
    </location>
</feature>
<dbReference type="Proteomes" id="UP001205748">
    <property type="component" value="Unassembled WGS sequence"/>
</dbReference>
<keyword evidence="3" id="KW-1003">Cell membrane</keyword>
<dbReference type="InterPro" id="IPR004700">
    <property type="entry name" value="PTS_IIC_man"/>
</dbReference>
<feature type="transmembrane region" description="Helical" evidence="9">
    <location>
        <begin position="178"/>
        <end position="203"/>
    </location>
</feature>
<accession>A0AAE3HD21</accession>
<proteinExistence type="predicted"/>
<evidence type="ECO:0000256" key="5">
    <source>
        <dbReference type="ARBA" id="ARBA00022683"/>
    </source>
</evidence>
<protein>
    <submittedName>
        <fullName evidence="10">PTS sugar transporter subunit IIC</fullName>
    </submittedName>
</protein>
<dbReference type="GO" id="GO:0009401">
    <property type="term" value="P:phosphoenolpyruvate-dependent sugar phosphotransferase system"/>
    <property type="evidence" value="ECO:0007669"/>
    <property type="project" value="UniProtKB-KW"/>
</dbReference>
<keyword evidence="11" id="KW-1185">Reference proteome</keyword>
<dbReference type="AlphaFoldDB" id="A0AAE3HD21"/>
<comment type="subcellular location">
    <subcellularLocation>
        <location evidence="1">Cell membrane</location>
        <topology evidence="1">Multi-pass membrane protein</topology>
    </subcellularLocation>
</comment>
<keyword evidence="6 9" id="KW-0812">Transmembrane</keyword>
<dbReference type="RefSeq" id="WP_257529048.1">
    <property type="nucleotide sequence ID" value="NZ_JANKAS010000001.1"/>
</dbReference>
<dbReference type="EMBL" id="JANKAS010000001">
    <property type="protein sequence ID" value="MCR1897641.1"/>
    <property type="molecule type" value="Genomic_DNA"/>
</dbReference>
<evidence type="ECO:0000256" key="3">
    <source>
        <dbReference type="ARBA" id="ARBA00022475"/>
    </source>
</evidence>
<keyword evidence="5" id="KW-0598">Phosphotransferase system</keyword>
<evidence type="ECO:0000313" key="11">
    <source>
        <dbReference type="Proteomes" id="UP001205748"/>
    </source>
</evidence>
<name>A0AAE3HD21_9FIRM</name>
<evidence type="ECO:0000256" key="4">
    <source>
        <dbReference type="ARBA" id="ARBA00022597"/>
    </source>
</evidence>
<evidence type="ECO:0000256" key="2">
    <source>
        <dbReference type="ARBA" id="ARBA00022448"/>
    </source>
</evidence>
<dbReference type="PROSITE" id="PS51106">
    <property type="entry name" value="PTS_EIIC_TYPE_4"/>
    <property type="match status" value="1"/>
</dbReference>
<keyword evidence="8 9" id="KW-0472">Membrane</keyword>
<dbReference type="PANTHER" id="PTHR32502:SF8">
    <property type="entry name" value="N-ACETYLGALACTOSAMINE PERMEASE IIC COMPONENT 1"/>
    <property type="match status" value="1"/>
</dbReference>